<dbReference type="PANTHER" id="PTHR43781:SF1">
    <property type="entry name" value="SACCHAROPINE DEHYDROGENASE"/>
    <property type="match status" value="1"/>
</dbReference>
<reference evidence="3" key="1">
    <citation type="journal article" date="2019" name="Int. J. Syst. Evol. Microbiol.">
        <title>The Global Catalogue of Microorganisms (GCM) 10K type strain sequencing project: providing services to taxonomists for standard genome sequencing and annotation.</title>
        <authorList>
            <consortium name="The Broad Institute Genomics Platform"/>
            <consortium name="The Broad Institute Genome Sequencing Center for Infectious Disease"/>
            <person name="Wu L."/>
            <person name="Ma J."/>
        </authorList>
    </citation>
    <scope>NUCLEOTIDE SEQUENCE [LARGE SCALE GENOMIC DNA]</scope>
    <source>
        <strain evidence="3">CGMCC 4.1641</strain>
    </source>
</reference>
<evidence type="ECO:0000313" key="3">
    <source>
        <dbReference type="Proteomes" id="UP001595755"/>
    </source>
</evidence>
<proteinExistence type="predicted"/>
<protein>
    <submittedName>
        <fullName evidence="2">Saccharopine dehydrogenase family protein</fullName>
    </submittedName>
</protein>
<dbReference type="InterPro" id="IPR005097">
    <property type="entry name" value="Sacchrp_dh_NADP-bd"/>
</dbReference>
<name>A0ABV8SI10_9BACL</name>
<evidence type="ECO:0000259" key="1">
    <source>
        <dbReference type="Pfam" id="PF03435"/>
    </source>
</evidence>
<evidence type="ECO:0000313" key="2">
    <source>
        <dbReference type="EMBL" id="MFC4307183.1"/>
    </source>
</evidence>
<sequence length="342" mass="36972">MNRDKVLVVGGYGKVGGSLCRRLGERLPGKVICAGRSLQKAEKFAATTNGRVLPMKLDAGLPLQPEQLEEVRLVVMCLDQSEPAIAKLCAELGIHYIDISAQHDILSRIEQYDESARKSGAVLALSVGLAPGMTNLLAKKAASSLDKVDGIDIAIMLGLGEEHGDAAIDWTLDQLQTGFGHGRKFRLGGDLGSRKAYRFDFSDQHVLPRTLGASEARTFLCFDSKLVTAGISLAKRTGLLRALRLPSVRRLAKSALKRIKLGSDRFAIQVEASGAKAGKARTFSYAAEGSNEGEMTAQIASAVSESIYEGVYPGGVYHIEQLFDWDDIIRRAGNEGLEWRSV</sequence>
<accession>A0ABV8SI10</accession>
<comment type="caution">
    <text evidence="2">The sequence shown here is derived from an EMBL/GenBank/DDBJ whole genome shotgun (WGS) entry which is preliminary data.</text>
</comment>
<dbReference type="EMBL" id="JBHSED010000074">
    <property type="protein sequence ID" value="MFC4307183.1"/>
    <property type="molecule type" value="Genomic_DNA"/>
</dbReference>
<dbReference type="Gene3D" id="3.40.50.720">
    <property type="entry name" value="NAD(P)-binding Rossmann-like Domain"/>
    <property type="match status" value="1"/>
</dbReference>
<dbReference type="Pfam" id="PF03435">
    <property type="entry name" value="Sacchrp_dh_NADP"/>
    <property type="match status" value="1"/>
</dbReference>
<gene>
    <name evidence="2" type="ORF">ACFO1S_27545</name>
</gene>
<dbReference type="InterPro" id="IPR036291">
    <property type="entry name" value="NAD(P)-bd_dom_sf"/>
</dbReference>
<dbReference type="Gene3D" id="3.30.360.10">
    <property type="entry name" value="Dihydrodipicolinate Reductase, domain 2"/>
    <property type="match status" value="1"/>
</dbReference>
<keyword evidence="3" id="KW-1185">Reference proteome</keyword>
<dbReference type="PANTHER" id="PTHR43781">
    <property type="entry name" value="SACCHAROPINE DEHYDROGENASE"/>
    <property type="match status" value="1"/>
</dbReference>
<dbReference type="Proteomes" id="UP001595755">
    <property type="component" value="Unassembled WGS sequence"/>
</dbReference>
<organism evidence="2 3">
    <name type="scientific">Cohnella boryungensis</name>
    <dbReference type="NCBI Taxonomy" id="768479"/>
    <lineage>
        <taxon>Bacteria</taxon>
        <taxon>Bacillati</taxon>
        <taxon>Bacillota</taxon>
        <taxon>Bacilli</taxon>
        <taxon>Bacillales</taxon>
        <taxon>Paenibacillaceae</taxon>
        <taxon>Cohnella</taxon>
    </lineage>
</organism>
<dbReference type="RefSeq" id="WP_204602930.1">
    <property type="nucleotide sequence ID" value="NZ_JBHSED010000074.1"/>
</dbReference>
<dbReference type="SUPFAM" id="SSF51735">
    <property type="entry name" value="NAD(P)-binding Rossmann-fold domains"/>
    <property type="match status" value="1"/>
</dbReference>
<feature type="domain" description="Saccharopine dehydrogenase NADP binding" evidence="1">
    <location>
        <begin position="6"/>
        <end position="114"/>
    </location>
</feature>